<evidence type="ECO:0000256" key="2">
    <source>
        <dbReference type="ARBA" id="ARBA00004651"/>
    </source>
</evidence>
<comment type="similarity">
    <text evidence="3 13">Belongs to the ABC-3 integral membrane protein family.</text>
</comment>
<proteinExistence type="inferred from homology"/>
<dbReference type="AlphaFoldDB" id="A0A1N6G232"/>
<dbReference type="EMBL" id="FSRE01000003">
    <property type="protein sequence ID" value="SIO01547.1"/>
    <property type="molecule type" value="Genomic_DNA"/>
</dbReference>
<sequence>MNDWLLWIGLAGIMLGLTAALLGVFVVWQKQSYFGATLAHTALLGVALGLLLRIDWQWSVIAVALLTGWAVHALMRRTRLSSDTLLGMLAHSTLAIALVLLSYTPVQISLDSLLFGDLLAITPQDAWLLSGLTLLTGLFYWRHWRDLLNITLNRELAFAEGVPVQRVERLFILLLSLVIALSIKLVGVLLITSLLILPPAAARHLSRTPEQMLAGSVLIAVVSGVGGLALSWQLDWPSGPAIVVVATAGFLLLLPLRRGQ</sequence>
<dbReference type="InterPro" id="IPR037294">
    <property type="entry name" value="ABC_BtuC-like"/>
</dbReference>
<feature type="transmembrane region" description="Helical" evidence="14">
    <location>
        <begin position="170"/>
        <end position="200"/>
    </location>
</feature>
<dbReference type="RefSeq" id="WP_074201455.1">
    <property type="nucleotide sequence ID" value="NZ_FSRE01000003.1"/>
</dbReference>
<dbReference type="GO" id="GO:0055085">
    <property type="term" value="P:transmembrane transport"/>
    <property type="evidence" value="ECO:0007669"/>
    <property type="project" value="InterPro"/>
</dbReference>
<dbReference type="GO" id="GO:0010043">
    <property type="term" value="P:response to zinc ion"/>
    <property type="evidence" value="ECO:0007669"/>
    <property type="project" value="TreeGrafter"/>
</dbReference>
<keyword evidence="10" id="KW-0406">Ion transport</keyword>
<feature type="transmembrane region" description="Helical" evidence="14">
    <location>
        <begin position="33"/>
        <end position="52"/>
    </location>
</feature>
<keyword evidence="9 14" id="KW-1133">Transmembrane helix</keyword>
<evidence type="ECO:0000256" key="11">
    <source>
        <dbReference type="ARBA" id="ARBA00023136"/>
    </source>
</evidence>
<dbReference type="OrthoDB" id="9783937at2"/>
<feature type="transmembrane region" description="Helical" evidence="14">
    <location>
        <begin position="6"/>
        <end position="28"/>
    </location>
</feature>
<comment type="subcellular location">
    <subcellularLocation>
        <location evidence="2 13">Cell membrane</location>
        <topology evidence="2 13">Multi-pass membrane protein</topology>
    </subcellularLocation>
</comment>
<dbReference type="GO" id="GO:0006829">
    <property type="term" value="P:zinc ion transport"/>
    <property type="evidence" value="ECO:0007669"/>
    <property type="project" value="UniProtKB-KW"/>
</dbReference>
<evidence type="ECO:0000256" key="4">
    <source>
        <dbReference type="ARBA" id="ARBA00022448"/>
    </source>
</evidence>
<evidence type="ECO:0000313" key="16">
    <source>
        <dbReference type="Proteomes" id="UP000198461"/>
    </source>
</evidence>
<dbReference type="PANTHER" id="PTHR30477:SF23">
    <property type="entry name" value="HIGH-AFFINITY ZINC UPTAKE SYSTEM MEMBRANE PROTEIN ZNUB"/>
    <property type="match status" value="1"/>
</dbReference>
<evidence type="ECO:0000256" key="10">
    <source>
        <dbReference type="ARBA" id="ARBA00023065"/>
    </source>
</evidence>
<comment type="function">
    <text evidence="1">Involved in the high-affinity zinc uptake transport system.</text>
</comment>
<dbReference type="PANTHER" id="PTHR30477">
    <property type="entry name" value="ABC-TRANSPORTER METAL-BINDING PROTEIN"/>
    <property type="match status" value="1"/>
</dbReference>
<gene>
    <name evidence="15" type="ORF">SAMN05443662_1157</name>
</gene>
<dbReference type="Proteomes" id="UP000198461">
    <property type="component" value="Unassembled WGS sequence"/>
</dbReference>
<keyword evidence="4 13" id="KW-0813">Transport</keyword>
<evidence type="ECO:0000256" key="6">
    <source>
        <dbReference type="ARBA" id="ARBA00022692"/>
    </source>
</evidence>
<evidence type="ECO:0000256" key="12">
    <source>
        <dbReference type="ARBA" id="ARBA00040080"/>
    </source>
</evidence>
<evidence type="ECO:0000256" key="7">
    <source>
        <dbReference type="ARBA" id="ARBA00022833"/>
    </source>
</evidence>
<dbReference type="Gene3D" id="1.10.3470.10">
    <property type="entry name" value="ABC transporter involved in vitamin B12 uptake, BtuC"/>
    <property type="match status" value="1"/>
</dbReference>
<dbReference type="CDD" id="cd06550">
    <property type="entry name" value="TM_ABC_iron-siderophores_like"/>
    <property type="match status" value="1"/>
</dbReference>
<evidence type="ECO:0000256" key="5">
    <source>
        <dbReference type="ARBA" id="ARBA00022475"/>
    </source>
</evidence>
<keyword evidence="7" id="KW-0862">Zinc</keyword>
<dbReference type="InterPro" id="IPR001626">
    <property type="entry name" value="ABC_TroCD"/>
</dbReference>
<protein>
    <recommendedName>
        <fullName evidence="12">High-affinity zinc uptake system membrane protein ZnuB</fullName>
    </recommendedName>
</protein>
<keyword evidence="6 13" id="KW-0812">Transmembrane</keyword>
<feature type="transmembrane region" description="Helical" evidence="14">
    <location>
        <begin position="212"/>
        <end position="232"/>
    </location>
</feature>
<evidence type="ECO:0000256" key="1">
    <source>
        <dbReference type="ARBA" id="ARBA00002313"/>
    </source>
</evidence>
<feature type="transmembrane region" description="Helical" evidence="14">
    <location>
        <begin position="238"/>
        <end position="256"/>
    </location>
</feature>
<reference evidence="15 16" key="1">
    <citation type="submission" date="2016-11" db="EMBL/GenBank/DDBJ databases">
        <authorList>
            <person name="Jaros S."/>
            <person name="Januszkiewicz K."/>
            <person name="Wedrychowicz H."/>
        </authorList>
    </citation>
    <scope>NUCLEOTIDE SEQUENCE [LARGE SCALE GENOMIC DNA]</scope>
    <source>
        <strain evidence="15 16">DSM 17737</strain>
    </source>
</reference>
<dbReference type="SUPFAM" id="SSF81345">
    <property type="entry name" value="ABC transporter involved in vitamin B12 uptake, BtuC"/>
    <property type="match status" value="1"/>
</dbReference>
<organism evidence="15 16">
    <name type="scientific">Sulfurivirga caldicuralii</name>
    <dbReference type="NCBI Taxonomy" id="364032"/>
    <lineage>
        <taxon>Bacteria</taxon>
        <taxon>Pseudomonadati</taxon>
        <taxon>Pseudomonadota</taxon>
        <taxon>Gammaproteobacteria</taxon>
        <taxon>Thiotrichales</taxon>
        <taxon>Piscirickettsiaceae</taxon>
        <taxon>Sulfurivirga</taxon>
    </lineage>
</organism>
<evidence type="ECO:0000256" key="13">
    <source>
        <dbReference type="RuleBase" id="RU003943"/>
    </source>
</evidence>
<dbReference type="GO" id="GO:0043190">
    <property type="term" value="C:ATP-binding cassette (ABC) transporter complex"/>
    <property type="evidence" value="ECO:0007669"/>
    <property type="project" value="InterPro"/>
</dbReference>
<name>A0A1N6G232_9GAMM</name>
<accession>A0A1N6G232</accession>
<evidence type="ECO:0000313" key="15">
    <source>
        <dbReference type="EMBL" id="SIO01547.1"/>
    </source>
</evidence>
<evidence type="ECO:0000256" key="9">
    <source>
        <dbReference type="ARBA" id="ARBA00022989"/>
    </source>
</evidence>
<keyword evidence="5" id="KW-1003">Cell membrane</keyword>
<keyword evidence="11 14" id="KW-0472">Membrane</keyword>
<evidence type="ECO:0000256" key="3">
    <source>
        <dbReference type="ARBA" id="ARBA00008034"/>
    </source>
</evidence>
<dbReference type="STRING" id="364032.SAMN05443662_1157"/>
<evidence type="ECO:0000256" key="14">
    <source>
        <dbReference type="SAM" id="Phobius"/>
    </source>
</evidence>
<evidence type="ECO:0000256" key="8">
    <source>
        <dbReference type="ARBA" id="ARBA00022906"/>
    </source>
</evidence>
<feature type="transmembrane region" description="Helical" evidence="14">
    <location>
        <begin position="58"/>
        <end position="74"/>
    </location>
</feature>
<keyword evidence="8" id="KW-0864">Zinc transport</keyword>
<feature type="transmembrane region" description="Helical" evidence="14">
    <location>
        <begin position="86"/>
        <end position="106"/>
    </location>
</feature>
<keyword evidence="16" id="KW-1185">Reference proteome</keyword>
<dbReference type="Pfam" id="PF00950">
    <property type="entry name" value="ABC-3"/>
    <property type="match status" value="1"/>
</dbReference>